<evidence type="ECO:0000256" key="1">
    <source>
        <dbReference type="SAM" id="MobiDB-lite"/>
    </source>
</evidence>
<comment type="caution">
    <text evidence="3">The sequence shown here is derived from an EMBL/GenBank/DDBJ whole genome shotgun (WGS) entry which is preliminary data.</text>
</comment>
<dbReference type="EMBL" id="VCAU01000096">
    <property type="protein sequence ID" value="KAF9885395.1"/>
    <property type="molecule type" value="Genomic_DNA"/>
</dbReference>
<gene>
    <name evidence="3" type="ORF">FE257_012917</name>
</gene>
<protein>
    <recommendedName>
        <fullName evidence="2">CRAL-TRIO domain-containing protein</fullName>
    </recommendedName>
</protein>
<accession>A0AAD4CF66</accession>
<dbReference type="PANTHER" id="PTHR45657:SF20">
    <property type="entry name" value="CRAL_TRIO DOMAIN PROTEIN (AFU_ORTHOLOGUE AFUA_5G00680)"/>
    <property type="match status" value="1"/>
</dbReference>
<organism evidence="3 4">
    <name type="scientific">Aspergillus nanangensis</name>
    <dbReference type="NCBI Taxonomy" id="2582783"/>
    <lineage>
        <taxon>Eukaryota</taxon>
        <taxon>Fungi</taxon>
        <taxon>Dikarya</taxon>
        <taxon>Ascomycota</taxon>
        <taxon>Pezizomycotina</taxon>
        <taxon>Eurotiomycetes</taxon>
        <taxon>Eurotiomycetidae</taxon>
        <taxon>Eurotiales</taxon>
        <taxon>Aspergillaceae</taxon>
        <taxon>Aspergillus</taxon>
        <taxon>Aspergillus subgen. Circumdati</taxon>
    </lineage>
</organism>
<keyword evidence="4" id="KW-1185">Reference proteome</keyword>
<dbReference type="Pfam" id="PF00650">
    <property type="entry name" value="CRAL_TRIO"/>
    <property type="match status" value="1"/>
</dbReference>
<evidence type="ECO:0000313" key="4">
    <source>
        <dbReference type="Proteomes" id="UP001194746"/>
    </source>
</evidence>
<name>A0AAD4CF66_ASPNN</name>
<sequence length="291" mass="32027">MASNNTTSATALETLLQLCAEKNLLDRPSDLHPDDIPYAINDKTTLLRFLHARRLDPSAALAQFVDASTFRQENQTLTIYDRIQYPHWTGRRTKDGLPICFADIANITKSTIVGWKHTRYLLGGDPSAEGSAEEEELGGSPSSSPSLSEGNPGGVGGEEDQEGAVEPNLLGEVCNCPAYFPLIWKVVKGWVDPHTAEKLVFLKPSEVYPVLKESIHDEDLPVQLGGKMVFEHGMLPTLDEGIRNVLEGDPLKEQIKVQGPMKWVQDEKGVKLVAVGSVGGRLRREHVARLR</sequence>
<dbReference type="InterPro" id="IPR001251">
    <property type="entry name" value="CRAL-TRIO_dom"/>
</dbReference>
<proteinExistence type="predicted"/>
<dbReference type="SUPFAM" id="SSF46938">
    <property type="entry name" value="CRAL/TRIO N-terminal domain"/>
    <property type="match status" value="1"/>
</dbReference>
<feature type="region of interest" description="Disordered" evidence="1">
    <location>
        <begin position="126"/>
        <end position="162"/>
    </location>
</feature>
<feature type="domain" description="CRAL-TRIO" evidence="2">
    <location>
        <begin position="173"/>
        <end position="232"/>
    </location>
</feature>
<dbReference type="AlphaFoldDB" id="A0AAD4CF66"/>
<dbReference type="PANTHER" id="PTHR45657">
    <property type="entry name" value="CRAL-TRIO DOMAIN-CONTAINING PROTEIN YKL091C-RELATED"/>
    <property type="match status" value="1"/>
</dbReference>
<dbReference type="SUPFAM" id="SSF52087">
    <property type="entry name" value="CRAL/TRIO domain"/>
    <property type="match status" value="1"/>
</dbReference>
<dbReference type="InterPro" id="IPR051026">
    <property type="entry name" value="PI/PC_transfer"/>
</dbReference>
<reference evidence="3" key="2">
    <citation type="submission" date="2020-02" db="EMBL/GenBank/DDBJ databases">
        <authorList>
            <person name="Gilchrist C.L.M."/>
            <person name="Chooi Y.-H."/>
        </authorList>
    </citation>
    <scope>NUCLEOTIDE SEQUENCE</scope>
    <source>
        <strain evidence="3">MST-FP2251</strain>
    </source>
</reference>
<dbReference type="InterPro" id="IPR036865">
    <property type="entry name" value="CRAL-TRIO_dom_sf"/>
</dbReference>
<dbReference type="Proteomes" id="UP001194746">
    <property type="component" value="Unassembled WGS sequence"/>
</dbReference>
<reference evidence="3" key="1">
    <citation type="journal article" date="2019" name="Beilstein J. Org. Chem.">
        <title>Nanangenines: drimane sesquiterpenoids as the dominant metabolite cohort of a novel Australian fungus, Aspergillus nanangensis.</title>
        <authorList>
            <person name="Lacey H.J."/>
            <person name="Gilchrist C.L.M."/>
            <person name="Crombie A."/>
            <person name="Kalaitzis J.A."/>
            <person name="Vuong D."/>
            <person name="Rutledge P.J."/>
            <person name="Turner P."/>
            <person name="Pitt J.I."/>
            <person name="Lacey E."/>
            <person name="Chooi Y.H."/>
            <person name="Piggott A.M."/>
        </authorList>
    </citation>
    <scope>NUCLEOTIDE SEQUENCE</scope>
    <source>
        <strain evidence="3">MST-FP2251</strain>
    </source>
</reference>
<dbReference type="Gene3D" id="3.40.525.10">
    <property type="entry name" value="CRAL-TRIO lipid binding domain"/>
    <property type="match status" value="2"/>
</dbReference>
<evidence type="ECO:0000259" key="2">
    <source>
        <dbReference type="PROSITE" id="PS50191"/>
    </source>
</evidence>
<dbReference type="InterPro" id="IPR036273">
    <property type="entry name" value="CRAL/TRIO_N_dom_sf"/>
</dbReference>
<dbReference type="CDD" id="cd00170">
    <property type="entry name" value="SEC14"/>
    <property type="match status" value="1"/>
</dbReference>
<dbReference type="PROSITE" id="PS50191">
    <property type="entry name" value="CRAL_TRIO"/>
    <property type="match status" value="1"/>
</dbReference>
<evidence type="ECO:0000313" key="3">
    <source>
        <dbReference type="EMBL" id="KAF9885395.1"/>
    </source>
</evidence>
<feature type="compositionally biased region" description="Low complexity" evidence="1">
    <location>
        <begin position="138"/>
        <end position="150"/>
    </location>
</feature>